<feature type="transmembrane region" description="Helical" evidence="1">
    <location>
        <begin position="59"/>
        <end position="87"/>
    </location>
</feature>
<keyword evidence="1" id="KW-0812">Transmembrane</keyword>
<evidence type="ECO:0000313" key="2">
    <source>
        <dbReference type="EMBL" id="KAJ7208613.1"/>
    </source>
</evidence>
<dbReference type="EMBL" id="JARJCW010000033">
    <property type="protein sequence ID" value="KAJ7208613.1"/>
    <property type="molecule type" value="Genomic_DNA"/>
</dbReference>
<gene>
    <name evidence="2" type="ORF">GGX14DRAFT_453974</name>
</gene>
<keyword evidence="1" id="KW-1133">Transmembrane helix</keyword>
<dbReference type="Proteomes" id="UP001219525">
    <property type="component" value="Unassembled WGS sequence"/>
</dbReference>
<name>A0AAD6VC42_9AGAR</name>
<sequence>KGANVVTYPHIGYDHASIHGYCGNIHGYCGNIHGYCGNIHGCHVTLWWMYPSSALAQPILAIFGAAGAFLGHMQLIFCTFWCFLWLWGPILLHPGQPTGQACPVDCISV</sequence>
<keyword evidence="1" id="KW-0472">Membrane</keyword>
<protein>
    <submittedName>
        <fullName evidence="2">Uncharacterized protein</fullName>
    </submittedName>
</protein>
<keyword evidence="3" id="KW-1185">Reference proteome</keyword>
<accession>A0AAD6VC42</accession>
<dbReference type="AlphaFoldDB" id="A0AAD6VC42"/>
<comment type="caution">
    <text evidence="2">The sequence shown here is derived from an EMBL/GenBank/DDBJ whole genome shotgun (WGS) entry which is preliminary data.</text>
</comment>
<organism evidence="2 3">
    <name type="scientific">Mycena pura</name>
    <dbReference type="NCBI Taxonomy" id="153505"/>
    <lineage>
        <taxon>Eukaryota</taxon>
        <taxon>Fungi</taxon>
        <taxon>Dikarya</taxon>
        <taxon>Basidiomycota</taxon>
        <taxon>Agaricomycotina</taxon>
        <taxon>Agaricomycetes</taxon>
        <taxon>Agaricomycetidae</taxon>
        <taxon>Agaricales</taxon>
        <taxon>Marasmiineae</taxon>
        <taxon>Mycenaceae</taxon>
        <taxon>Mycena</taxon>
    </lineage>
</organism>
<evidence type="ECO:0000256" key="1">
    <source>
        <dbReference type="SAM" id="Phobius"/>
    </source>
</evidence>
<reference evidence="2" key="1">
    <citation type="submission" date="2023-03" db="EMBL/GenBank/DDBJ databases">
        <title>Massive genome expansion in bonnet fungi (Mycena s.s.) driven by repeated elements and novel gene families across ecological guilds.</title>
        <authorList>
            <consortium name="Lawrence Berkeley National Laboratory"/>
            <person name="Harder C.B."/>
            <person name="Miyauchi S."/>
            <person name="Viragh M."/>
            <person name="Kuo A."/>
            <person name="Thoen E."/>
            <person name="Andreopoulos B."/>
            <person name="Lu D."/>
            <person name="Skrede I."/>
            <person name="Drula E."/>
            <person name="Henrissat B."/>
            <person name="Morin E."/>
            <person name="Kohler A."/>
            <person name="Barry K."/>
            <person name="LaButti K."/>
            <person name="Morin E."/>
            <person name="Salamov A."/>
            <person name="Lipzen A."/>
            <person name="Mereny Z."/>
            <person name="Hegedus B."/>
            <person name="Baldrian P."/>
            <person name="Stursova M."/>
            <person name="Weitz H."/>
            <person name="Taylor A."/>
            <person name="Grigoriev I.V."/>
            <person name="Nagy L.G."/>
            <person name="Martin F."/>
            <person name="Kauserud H."/>
        </authorList>
    </citation>
    <scope>NUCLEOTIDE SEQUENCE</scope>
    <source>
        <strain evidence="2">9144</strain>
    </source>
</reference>
<proteinExistence type="predicted"/>
<feature type="non-terminal residue" evidence="2">
    <location>
        <position position="109"/>
    </location>
</feature>
<evidence type="ECO:0000313" key="3">
    <source>
        <dbReference type="Proteomes" id="UP001219525"/>
    </source>
</evidence>